<keyword evidence="1" id="KW-0234">DNA repair</keyword>
<dbReference type="SMART" id="SM00382">
    <property type="entry name" value="AAA"/>
    <property type="match status" value="1"/>
</dbReference>
<keyword evidence="1" id="KW-0378">Hydrolase</keyword>
<comment type="similarity">
    <text evidence="1">Belongs to the helicase family.</text>
</comment>
<dbReference type="GO" id="GO:0005524">
    <property type="term" value="F:ATP binding"/>
    <property type="evidence" value="ECO:0007669"/>
    <property type="project" value="UniProtKB-KW"/>
</dbReference>
<comment type="cofactor">
    <cofactor evidence="1">
        <name>Mg(2+)</name>
        <dbReference type="ChEBI" id="CHEBI:18420"/>
    </cofactor>
</comment>
<dbReference type="GO" id="GO:0006310">
    <property type="term" value="P:DNA recombination"/>
    <property type="evidence" value="ECO:0007669"/>
    <property type="project" value="UniProtKB-KW"/>
</dbReference>
<dbReference type="Proteomes" id="UP000237438">
    <property type="component" value="Unassembled WGS sequence"/>
</dbReference>
<dbReference type="GO" id="GO:0016887">
    <property type="term" value="F:ATP hydrolysis activity"/>
    <property type="evidence" value="ECO:0007669"/>
    <property type="project" value="RHEA"/>
</dbReference>
<keyword evidence="4" id="KW-1185">Reference proteome</keyword>
<dbReference type="Gene3D" id="3.40.50.300">
    <property type="entry name" value="P-loop containing nucleotide triphosphate hydrolases"/>
    <property type="match status" value="1"/>
</dbReference>
<reference evidence="3 4" key="1">
    <citation type="submission" date="2017-10" db="EMBL/GenBank/DDBJ databases">
        <title>Development of genomic resources for the powdery mildew, Erysiphe pulchra.</title>
        <authorList>
            <person name="Wadl P.A."/>
            <person name="Mack B.M."/>
            <person name="Moore G."/>
            <person name="Beltz S.B."/>
        </authorList>
    </citation>
    <scope>NUCLEOTIDE SEQUENCE [LARGE SCALE GENOMIC DNA]</scope>
    <source>
        <strain evidence="3">Cflorida</strain>
    </source>
</reference>
<dbReference type="Pfam" id="PF21530">
    <property type="entry name" value="Pif1_2B_dom"/>
    <property type="match status" value="1"/>
</dbReference>
<comment type="catalytic activity">
    <reaction evidence="1">
        <text>ATP + H2O = ADP + phosphate + H(+)</text>
        <dbReference type="Rhea" id="RHEA:13065"/>
        <dbReference type="ChEBI" id="CHEBI:15377"/>
        <dbReference type="ChEBI" id="CHEBI:15378"/>
        <dbReference type="ChEBI" id="CHEBI:30616"/>
        <dbReference type="ChEBI" id="CHEBI:43474"/>
        <dbReference type="ChEBI" id="CHEBI:456216"/>
        <dbReference type="EC" id="5.6.2.3"/>
    </reaction>
</comment>
<evidence type="ECO:0000313" key="4">
    <source>
        <dbReference type="Proteomes" id="UP000237438"/>
    </source>
</evidence>
<keyword evidence="1" id="KW-0547">Nucleotide-binding</keyword>
<dbReference type="Pfam" id="PF14214">
    <property type="entry name" value="Helitron_like_N"/>
    <property type="match status" value="1"/>
</dbReference>
<dbReference type="CDD" id="cd18809">
    <property type="entry name" value="SF1_C_RecD"/>
    <property type="match status" value="1"/>
</dbReference>
<dbReference type="InterPro" id="IPR049163">
    <property type="entry name" value="Pif1-like_2B_dom"/>
</dbReference>
<dbReference type="SUPFAM" id="SSF52540">
    <property type="entry name" value="P-loop containing nucleoside triphosphate hydrolases"/>
    <property type="match status" value="2"/>
</dbReference>
<dbReference type="InterPro" id="IPR027417">
    <property type="entry name" value="P-loop_NTPase"/>
</dbReference>
<feature type="non-terminal residue" evidence="3">
    <location>
        <position position="1570"/>
    </location>
</feature>
<dbReference type="PANTHER" id="PTHR10492">
    <property type="match status" value="1"/>
</dbReference>
<name>A0A2S4PL07_9PEZI</name>
<dbReference type="InterPro" id="IPR003593">
    <property type="entry name" value="AAA+_ATPase"/>
</dbReference>
<evidence type="ECO:0000313" key="3">
    <source>
        <dbReference type="EMBL" id="POS82697.1"/>
    </source>
</evidence>
<protein>
    <recommendedName>
        <fullName evidence="1">ATP-dependent DNA helicase</fullName>
        <ecNumber evidence="1">5.6.2.3</ecNumber>
    </recommendedName>
</protein>
<gene>
    <name evidence="3" type="ORF">EPUL_005067</name>
</gene>
<evidence type="ECO:0000256" key="1">
    <source>
        <dbReference type="RuleBase" id="RU363044"/>
    </source>
</evidence>
<comment type="caution">
    <text evidence="3">The sequence shown here is derived from an EMBL/GenBank/DDBJ whole genome shotgun (WGS) entry which is preliminary data.</text>
</comment>
<dbReference type="InterPro" id="IPR010285">
    <property type="entry name" value="DNA_helicase_pif1-like_DEAD"/>
</dbReference>
<dbReference type="EMBL" id="PEDP01002376">
    <property type="protein sequence ID" value="POS82697.1"/>
    <property type="molecule type" value="Genomic_DNA"/>
</dbReference>
<keyword evidence="1" id="KW-0067">ATP-binding</keyword>
<proteinExistence type="inferred from homology"/>
<dbReference type="Pfam" id="PF05970">
    <property type="entry name" value="PIF1"/>
    <property type="match status" value="1"/>
</dbReference>
<dbReference type="EC" id="5.6.2.3" evidence="1"/>
<dbReference type="GO" id="GO:0043139">
    <property type="term" value="F:5'-3' DNA helicase activity"/>
    <property type="evidence" value="ECO:0007669"/>
    <property type="project" value="UniProtKB-EC"/>
</dbReference>
<keyword evidence="1" id="KW-0227">DNA damage</keyword>
<dbReference type="PANTHER" id="PTHR10492:SF57">
    <property type="entry name" value="ATP-DEPENDENT DNA HELICASE"/>
    <property type="match status" value="1"/>
</dbReference>
<accession>A0A2S4PL07</accession>
<dbReference type="OrthoDB" id="4360910at2759"/>
<dbReference type="InterPro" id="IPR025476">
    <property type="entry name" value="Helitron_helicase-like"/>
</dbReference>
<organism evidence="3 4">
    <name type="scientific">Erysiphe pulchra</name>
    <dbReference type="NCBI Taxonomy" id="225359"/>
    <lineage>
        <taxon>Eukaryota</taxon>
        <taxon>Fungi</taxon>
        <taxon>Dikarya</taxon>
        <taxon>Ascomycota</taxon>
        <taxon>Pezizomycotina</taxon>
        <taxon>Leotiomycetes</taxon>
        <taxon>Erysiphales</taxon>
        <taxon>Erysiphaceae</taxon>
        <taxon>Erysiphe</taxon>
    </lineage>
</organism>
<sequence>MSDQLSTTYCSSCRTNRNSVLFAHPSRAAPYKTCSNCRSRQRSRRRNTERRPVYQEYQETEAFGSNDVNFNINVLHNEQQHPINEVPTNEIPVFGDESLSRDDPIIILSQSETMEFRSHQEAQRLLQNVEDSEAQLNHDNGQENVRQSEAEYPNVSSRRLPQWLSMYGNRRSIPAGYVSRYNPNMQVHNLGNRDSICPFCKALHWSQERVHGSSIASPRFQTCCKEGRVNIDPIQEPPEFLRRLWTSEDREAKEFRRNIRKYNRAFAFTSFNFTPDRRLAERGIRGGIQSFTTHGEIFHQTGGIPRPGVTPSYAQLYFLDPDLANETRTVGSNLNPEIVGELSTIMEHINPFVEYYRTALESLQISNLERAQHSTDLTRRIVINPRYQLILEDGTDRRRYNLPTVHEVATFIPDEVESDSRDVILFVRNSDGSLSDRFQYIHRGHPAYLPLHYVLFYPFGNPGYGWSSQRLTNPTHRVLGDQQRDQLDETTDNTLTGYVSARLYYRYHLFSRQESPTSPVKFNALIHGERLFQQLCCDMYACVDDNVLCWHRLNQRTIRNDLYSGVIDALRNDHQGNNIGMPVILSASYHGGDRHMARCYQNAMAITRVLGKPSLFITFTANPSWPEILQNLEHSQTPDTRPDLLATVFKLKLDPFLRDIKELDIFGKCIGSVYTIEYQKRGLPHAHILLYLHQDDVPRCAEMVDELVRAHLPTDDPELASIVKKQLTHGPCGPEFPNAPCMRDGKCSKGYPKRWCENTVLAEDSYPEYARPNDGTTWGTERFTFDNRWVVPYSPYLTKKYQAHINVEIAQGVHAIKYLAKYIYKGSDRATLAVQNQNDEIAMTLQGRYISPVQAVWRLFGYTTHEEKPAVMLLPFHLEGKHRVSFAAELSAEQIAEAVETQSSPFIDWMAYNAANSDGRDLIYSDFPLFYTYVKKRGWHMRKKGHTIGRMPVAVPRQGEHFYLRTLLTVKRGAQSYKDLYTVNGITYDCPSAACRALGLTFDDSEWFSLFNEVKDSSTASSLRQTFAAAIAHSTVSDPQSIWDRFKGDFSDDCLHRIRTTGERLAPPPSEWTEEQCRFDYGLWLLGENLKHLDVDWVTARLAGPTHEWIAINGNALIIDALNFDREAERREHDDSLGKLSLGQRMAYDEIVTTVENGQIPNTFFLQGPAGTGKTFLYKTICNFYRSQGKIVLCVASSGIASLLLPNGRTAHSLFRIPLDCHEGSICQIKAQSPLAKLLAETALIIWDEVTMQHKHNFGAVDQTLRDLLAKNDTIFGGIPVILGGDFAQILPVVKRGKREQIVNACIRYWTNWNLIRPLFLTQNMRVVNGELNQRFADWLSSLPYTSTLYGVMDIPDWIQCTADREMFREFVYPLSQIRSLDSSIFFDRAILTSRNDSVNRFNGEISQIRPSESHDYFALDKVENDESHHITDYTPEFLQSISGQGLPQGKLTLQVGMPIMLLRNYYPKHGLCNGTRLLITRLYNHCIKGRIISQDSRFNGKEHIISRITLSSSSDLPFTLIRRQLPIRPCFSMTINKSQGQTLQRVGVDLSTPVFSHGQLYVALSRVTD</sequence>
<dbReference type="GO" id="GO:0000723">
    <property type="term" value="P:telomere maintenance"/>
    <property type="evidence" value="ECO:0007669"/>
    <property type="project" value="InterPro"/>
</dbReference>
<keyword evidence="1" id="KW-0347">Helicase</keyword>
<evidence type="ECO:0000259" key="2">
    <source>
        <dbReference type="SMART" id="SM00382"/>
    </source>
</evidence>
<keyword evidence="1" id="KW-0233">DNA recombination</keyword>
<feature type="domain" description="AAA+ ATPase" evidence="2">
    <location>
        <begin position="1160"/>
        <end position="1295"/>
    </location>
</feature>
<dbReference type="GO" id="GO:0006281">
    <property type="term" value="P:DNA repair"/>
    <property type="evidence" value="ECO:0007669"/>
    <property type="project" value="UniProtKB-KW"/>
</dbReference>